<sequence length="41" mass="4259">MSKQQIGVVGMAVMGATSRSTSKAVVIPSPFSTAPVKRPKK</sequence>
<reference evidence="1 2" key="1">
    <citation type="submission" date="2018-06" db="EMBL/GenBank/DDBJ databases">
        <authorList>
            <consortium name="Pathogen Informatics"/>
            <person name="Doyle S."/>
        </authorList>
    </citation>
    <scope>NUCLEOTIDE SEQUENCE [LARGE SCALE GENOMIC DNA]</scope>
    <source>
        <strain evidence="1 2">NCTC8258</strain>
    </source>
</reference>
<gene>
    <name evidence="1" type="ORF">NCTC8258_02602</name>
</gene>
<dbReference type="EMBL" id="UGXS01000004">
    <property type="protein sequence ID" value="SUH14903.1"/>
    <property type="molecule type" value="Genomic_DNA"/>
</dbReference>
<accession>A0A379W7P7</accession>
<protein>
    <submittedName>
        <fullName evidence="1">Uncharacterized protein</fullName>
    </submittedName>
</protein>
<evidence type="ECO:0000313" key="2">
    <source>
        <dbReference type="Proteomes" id="UP000255509"/>
    </source>
</evidence>
<organism evidence="1 2">
    <name type="scientific">Salmonella enterica I</name>
    <dbReference type="NCBI Taxonomy" id="59201"/>
    <lineage>
        <taxon>Bacteria</taxon>
        <taxon>Pseudomonadati</taxon>
        <taxon>Pseudomonadota</taxon>
        <taxon>Gammaproteobacteria</taxon>
        <taxon>Enterobacterales</taxon>
        <taxon>Enterobacteriaceae</taxon>
        <taxon>Salmonella</taxon>
    </lineage>
</organism>
<dbReference type="Proteomes" id="UP000255509">
    <property type="component" value="Unassembled WGS sequence"/>
</dbReference>
<name>A0A379W7P7_SALET</name>
<proteinExistence type="predicted"/>
<dbReference type="AlphaFoldDB" id="A0A379W7P7"/>
<evidence type="ECO:0000313" key="1">
    <source>
        <dbReference type="EMBL" id="SUH14903.1"/>
    </source>
</evidence>